<gene>
    <name evidence="2" type="ORF">WJX73_008758</name>
</gene>
<evidence type="ECO:0000256" key="1">
    <source>
        <dbReference type="SAM" id="Phobius"/>
    </source>
</evidence>
<dbReference type="AlphaFoldDB" id="A0AAW1Q142"/>
<evidence type="ECO:0000313" key="3">
    <source>
        <dbReference type="Proteomes" id="UP001465755"/>
    </source>
</evidence>
<keyword evidence="1" id="KW-1133">Transmembrane helix</keyword>
<feature type="transmembrane region" description="Helical" evidence="1">
    <location>
        <begin position="79"/>
        <end position="97"/>
    </location>
</feature>
<keyword evidence="1" id="KW-0472">Membrane</keyword>
<organism evidence="2 3">
    <name type="scientific">Symbiochloris irregularis</name>
    <dbReference type="NCBI Taxonomy" id="706552"/>
    <lineage>
        <taxon>Eukaryota</taxon>
        <taxon>Viridiplantae</taxon>
        <taxon>Chlorophyta</taxon>
        <taxon>core chlorophytes</taxon>
        <taxon>Trebouxiophyceae</taxon>
        <taxon>Trebouxiales</taxon>
        <taxon>Trebouxiaceae</taxon>
        <taxon>Symbiochloris</taxon>
    </lineage>
</organism>
<keyword evidence="1" id="KW-0812">Transmembrane</keyword>
<keyword evidence="3" id="KW-1185">Reference proteome</keyword>
<evidence type="ECO:0000313" key="2">
    <source>
        <dbReference type="EMBL" id="KAK9814002.1"/>
    </source>
</evidence>
<name>A0AAW1Q142_9CHLO</name>
<sequence>MRVREQLHFASVHVQITAASTLAIWRLPSLAFAAPQLEAEFASVYGRNSWRASRYLRLVQGVLWAMSWNMYQEHTCPRFTFFVLSAMVCMELGLFLYPSLNRRYLWNDKIKSYRFMTRCGCRALSVSME</sequence>
<dbReference type="Proteomes" id="UP001465755">
    <property type="component" value="Unassembled WGS sequence"/>
</dbReference>
<comment type="caution">
    <text evidence="2">The sequence shown here is derived from an EMBL/GenBank/DDBJ whole genome shotgun (WGS) entry which is preliminary data.</text>
</comment>
<accession>A0AAW1Q142</accession>
<dbReference type="EMBL" id="JALJOQ010000002">
    <property type="protein sequence ID" value="KAK9814002.1"/>
    <property type="molecule type" value="Genomic_DNA"/>
</dbReference>
<proteinExistence type="predicted"/>
<reference evidence="2 3" key="1">
    <citation type="journal article" date="2024" name="Nat. Commun.">
        <title>Phylogenomics reveals the evolutionary origins of lichenization in chlorophyte algae.</title>
        <authorList>
            <person name="Puginier C."/>
            <person name="Libourel C."/>
            <person name="Otte J."/>
            <person name="Skaloud P."/>
            <person name="Haon M."/>
            <person name="Grisel S."/>
            <person name="Petersen M."/>
            <person name="Berrin J.G."/>
            <person name="Delaux P.M."/>
            <person name="Dal Grande F."/>
            <person name="Keller J."/>
        </authorList>
    </citation>
    <scope>NUCLEOTIDE SEQUENCE [LARGE SCALE GENOMIC DNA]</scope>
    <source>
        <strain evidence="2 3">SAG 2036</strain>
    </source>
</reference>
<protein>
    <submittedName>
        <fullName evidence="2">Uncharacterized protein</fullName>
    </submittedName>
</protein>